<feature type="transmembrane region" description="Helical" evidence="3">
    <location>
        <begin position="427"/>
        <end position="453"/>
    </location>
</feature>
<feature type="transmembrane region" description="Helical" evidence="3">
    <location>
        <begin position="369"/>
        <end position="390"/>
    </location>
</feature>
<feature type="transmembrane region" description="Helical" evidence="3">
    <location>
        <begin position="344"/>
        <end position="362"/>
    </location>
</feature>
<keyword evidence="2 3" id="KW-0472">Membrane</keyword>
<evidence type="ECO:0000256" key="3">
    <source>
        <dbReference type="SAM" id="Phobius"/>
    </source>
</evidence>
<keyword evidence="3" id="KW-1133">Transmembrane helix</keyword>
<comment type="similarity">
    <text evidence="1">Belongs to the GerABKA family.</text>
</comment>
<evidence type="ECO:0000313" key="4">
    <source>
        <dbReference type="EMBL" id="MFD0868373.1"/>
    </source>
</evidence>
<evidence type="ECO:0000256" key="1">
    <source>
        <dbReference type="ARBA" id="ARBA00005278"/>
    </source>
</evidence>
<dbReference type="PANTHER" id="PTHR22550">
    <property type="entry name" value="SPORE GERMINATION PROTEIN"/>
    <property type="match status" value="1"/>
</dbReference>
<comment type="caution">
    <text evidence="4">The sequence shown here is derived from an EMBL/GenBank/DDBJ whole genome shotgun (WGS) entry which is preliminary data.</text>
</comment>
<feature type="transmembrane region" description="Helical" evidence="3">
    <location>
        <begin position="396"/>
        <end position="415"/>
    </location>
</feature>
<organism evidence="4 5">
    <name type="scientific">Paenibacillus residui</name>
    <dbReference type="NCBI Taxonomy" id="629724"/>
    <lineage>
        <taxon>Bacteria</taxon>
        <taxon>Bacillati</taxon>
        <taxon>Bacillota</taxon>
        <taxon>Bacilli</taxon>
        <taxon>Bacillales</taxon>
        <taxon>Paenibacillaceae</taxon>
        <taxon>Paenibacillus</taxon>
    </lineage>
</organism>
<protein>
    <submittedName>
        <fullName evidence="4">Spore germination protein</fullName>
    </submittedName>
</protein>
<keyword evidence="5" id="KW-1185">Reference proteome</keyword>
<evidence type="ECO:0000256" key="2">
    <source>
        <dbReference type="ARBA" id="ARBA00023136"/>
    </source>
</evidence>
<proteinExistence type="inferred from homology"/>
<gene>
    <name evidence="4" type="ORF">ACFQ03_04375</name>
</gene>
<name>A0ABW3D4N3_9BACL</name>
<dbReference type="EMBL" id="JBHTIU010000012">
    <property type="protein sequence ID" value="MFD0868373.1"/>
    <property type="molecule type" value="Genomic_DNA"/>
</dbReference>
<dbReference type="Pfam" id="PF03323">
    <property type="entry name" value="GerA"/>
    <property type="match status" value="1"/>
</dbReference>
<dbReference type="PANTHER" id="PTHR22550:SF5">
    <property type="entry name" value="LEUCINE ZIPPER PROTEIN 4"/>
    <property type="match status" value="1"/>
</dbReference>
<evidence type="ECO:0000313" key="5">
    <source>
        <dbReference type="Proteomes" id="UP001597120"/>
    </source>
</evidence>
<dbReference type="Proteomes" id="UP001597120">
    <property type="component" value="Unassembled WGS sequence"/>
</dbReference>
<dbReference type="InterPro" id="IPR004995">
    <property type="entry name" value="Spore_Ger"/>
</dbReference>
<feature type="transmembrane region" description="Helical" evidence="3">
    <location>
        <begin position="302"/>
        <end position="324"/>
    </location>
</feature>
<reference evidence="5" key="1">
    <citation type="journal article" date="2019" name="Int. J. Syst. Evol. Microbiol.">
        <title>The Global Catalogue of Microorganisms (GCM) 10K type strain sequencing project: providing services to taxonomists for standard genome sequencing and annotation.</title>
        <authorList>
            <consortium name="The Broad Institute Genomics Platform"/>
            <consortium name="The Broad Institute Genome Sequencing Center for Infectious Disease"/>
            <person name="Wu L."/>
            <person name="Ma J."/>
        </authorList>
    </citation>
    <scope>NUCLEOTIDE SEQUENCE [LARGE SCALE GENOMIC DNA]</scope>
    <source>
        <strain evidence="5">CCUG 57263</strain>
    </source>
</reference>
<keyword evidence="3" id="KW-0812">Transmembrane</keyword>
<dbReference type="PIRSF" id="PIRSF005690">
    <property type="entry name" value="GerBA"/>
    <property type="match status" value="1"/>
</dbReference>
<dbReference type="InterPro" id="IPR050768">
    <property type="entry name" value="UPF0353/GerABKA_families"/>
</dbReference>
<accession>A0ABW3D4N3</accession>
<dbReference type="RefSeq" id="WP_379286307.1">
    <property type="nucleotide sequence ID" value="NZ_JBHTIU010000012.1"/>
</dbReference>
<sequence>MKWIPKWMTLPDTQSRSGAKAATHWNEQKIRKMFSHCDDVQFQYYQFGNPPVQSAVLFVFCEVMTDEKMINEMVLPSLQDLHALTHFRSVEQIQREKKLELSEENDSSDADLAGKVFEGKLLIYFVDNSSLFSVDVAKIPDRQPEESNAEVSIRGPKDGFVENISVNLALIRKRIRSNSLAYEKYIIGTRTMTKVGLLYIQDVINPQLLEEARKRLTSMNIAGLYSTTQLESMIADSSFSIFPLMGYTGRPDFVVECLMNGRFVVLVDGNPSAVIAPSDLMLQLKTPEDTHFTFLNVAFGRLIRFISLFVTLLLPGFYIALLTFHQDQIPFMLLATITSSRMGIPLPAALEMFLTLALLELFREAGVRLPSAIGQTITVVGGLIIGDAAIRAGLFSPSMIVIGAITAVAGSTLVSQALSGTLNVLRLIILFASSLLGMFGFLFTFFALVLYLANLRSFGVPYLAPLSPPTFRDIPESVLRIPWSLRKKRPQYLKTKNQSKQGEGSS</sequence>